<dbReference type="GO" id="GO:0005634">
    <property type="term" value="C:nucleus"/>
    <property type="evidence" value="ECO:0007669"/>
    <property type="project" value="TreeGrafter"/>
</dbReference>
<dbReference type="SMART" id="SM00220">
    <property type="entry name" value="S_TKc"/>
    <property type="match status" value="1"/>
</dbReference>
<evidence type="ECO:0000256" key="7">
    <source>
        <dbReference type="PROSITE-ProRule" id="PRU10141"/>
    </source>
</evidence>
<dbReference type="InterPro" id="IPR000719">
    <property type="entry name" value="Prot_kinase_dom"/>
</dbReference>
<feature type="region of interest" description="Disordered" evidence="8">
    <location>
        <begin position="1"/>
        <end position="50"/>
    </location>
</feature>
<dbReference type="PANTHER" id="PTHR24056:SF445">
    <property type="entry name" value="CGMP-DEPENDENT KINASE-RELATED"/>
    <property type="match status" value="1"/>
</dbReference>
<dbReference type="PROSITE" id="PS00107">
    <property type="entry name" value="PROTEIN_KINASE_ATP"/>
    <property type="match status" value="1"/>
</dbReference>
<dbReference type="InterPro" id="IPR017441">
    <property type="entry name" value="Protein_kinase_ATP_BS"/>
</dbReference>
<keyword evidence="3" id="KW-0808">Transferase</keyword>
<dbReference type="CDD" id="cd07840">
    <property type="entry name" value="STKc_CDK9_like"/>
    <property type="match status" value="1"/>
</dbReference>
<dbReference type="STRING" id="35608.A0A2U1LN01"/>
<feature type="domain" description="Protein kinase" evidence="9">
    <location>
        <begin position="134"/>
        <end position="418"/>
    </location>
</feature>
<sequence>MGCINSKNVSRTSNHEPVIRDPSSIIQDGSRDTLTSRREKNRRNHNRTHSCNNIFEPLEKIKEESELGVSGQDNVKVYVKDNSYAKSYKGFKRFGFSIKFGRLSEQVAAGWPAWLSAVAGEAIDGWVPMKTESFEKMEKIGQGTYSSVYRARELQTGRIMALKKVRFDKLSSESVRFMAREIKILRRLDHPNIMKLEGIITSNLSSNIYLVFEYMEHDLSGLISSPDIKFNDSHIKCFMWQLLKGMEHCHSQGVLHRDIKSSNILVNNEGILKIADFGLANFFSTKKKKSLTNRVVTLWYRPPELLLGSTNYGTYVDMWSVGCVFAEFFIGRPLLKGRTEVEQLHKIFKLCGTPPDEYWKKSQLPLAAMFRPQYVYESTLRERCKQLPRSAVDLMSTLLSVEPEKRVTARSALQAEYFYTKPFPCDPASMPSYPPKKEFDAKTREAARRKKKGGIRTQASGGSRNPRKFHSISLIPEDRNPYFHRLRDSANSKESYDSVSDVYQTQAMSSNGSFMWETKRQHYQELLRFHDVNARHGLQRHSRPDSICSTEVYEPHTLSYDHQPIRF</sequence>
<protein>
    <submittedName>
        <fullName evidence="10">cGMP-dependent kinase</fullName>
    </submittedName>
</protein>
<evidence type="ECO:0000313" key="11">
    <source>
        <dbReference type="Proteomes" id="UP000245207"/>
    </source>
</evidence>
<evidence type="ECO:0000256" key="6">
    <source>
        <dbReference type="ARBA" id="ARBA00022840"/>
    </source>
</evidence>
<dbReference type="GO" id="GO:0032968">
    <property type="term" value="P:positive regulation of transcription elongation by RNA polymerase II"/>
    <property type="evidence" value="ECO:0007669"/>
    <property type="project" value="TreeGrafter"/>
</dbReference>
<reference evidence="10 11" key="1">
    <citation type="journal article" date="2018" name="Mol. Plant">
        <title>The genome of Artemisia annua provides insight into the evolution of Asteraceae family and artemisinin biosynthesis.</title>
        <authorList>
            <person name="Shen Q."/>
            <person name="Zhang L."/>
            <person name="Liao Z."/>
            <person name="Wang S."/>
            <person name="Yan T."/>
            <person name="Shi P."/>
            <person name="Liu M."/>
            <person name="Fu X."/>
            <person name="Pan Q."/>
            <person name="Wang Y."/>
            <person name="Lv Z."/>
            <person name="Lu X."/>
            <person name="Zhang F."/>
            <person name="Jiang W."/>
            <person name="Ma Y."/>
            <person name="Chen M."/>
            <person name="Hao X."/>
            <person name="Li L."/>
            <person name="Tang Y."/>
            <person name="Lv G."/>
            <person name="Zhou Y."/>
            <person name="Sun X."/>
            <person name="Brodelius P.E."/>
            <person name="Rose J.K.C."/>
            <person name="Tang K."/>
        </authorList>
    </citation>
    <scope>NUCLEOTIDE SEQUENCE [LARGE SCALE GENOMIC DNA]</scope>
    <source>
        <strain evidence="11">cv. Huhao1</strain>
        <tissue evidence="10">Leaf</tissue>
    </source>
</reference>
<feature type="compositionally biased region" description="Basic residues" evidence="8">
    <location>
        <begin position="39"/>
        <end position="48"/>
    </location>
</feature>
<gene>
    <name evidence="10" type="ORF">CTI12_AA272390</name>
</gene>
<evidence type="ECO:0000256" key="5">
    <source>
        <dbReference type="ARBA" id="ARBA00022777"/>
    </source>
</evidence>
<organism evidence="10 11">
    <name type="scientific">Artemisia annua</name>
    <name type="common">Sweet wormwood</name>
    <dbReference type="NCBI Taxonomy" id="35608"/>
    <lineage>
        <taxon>Eukaryota</taxon>
        <taxon>Viridiplantae</taxon>
        <taxon>Streptophyta</taxon>
        <taxon>Embryophyta</taxon>
        <taxon>Tracheophyta</taxon>
        <taxon>Spermatophyta</taxon>
        <taxon>Magnoliopsida</taxon>
        <taxon>eudicotyledons</taxon>
        <taxon>Gunneridae</taxon>
        <taxon>Pentapetalae</taxon>
        <taxon>asterids</taxon>
        <taxon>campanulids</taxon>
        <taxon>Asterales</taxon>
        <taxon>Asteraceae</taxon>
        <taxon>Asteroideae</taxon>
        <taxon>Anthemideae</taxon>
        <taxon>Artemisiinae</taxon>
        <taxon>Artemisia</taxon>
    </lineage>
</organism>
<evidence type="ECO:0000313" key="10">
    <source>
        <dbReference type="EMBL" id="PWA50379.1"/>
    </source>
</evidence>
<dbReference type="PANTHER" id="PTHR24056">
    <property type="entry name" value="CELL DIVISION PROTEIN KINASE"/>
    <property type="match status" value="1"/>
</dbReference>
<dbReference type="GO" id="GO:0008353">
    <property type="term" value="F:RNA polymerase II CTD heptapeptide repeat kinase activity"/>
    <property type="evidence" value="ECO:0007669"/>
    <property type="project" value="TreeGrafter"/>
</dbReference>
<dbReference type="AlphaFoldDB" id="A0A2U1LN01"/>
<evidence type="ECO:0000256" key="2">
    <source>
        <dbReference type="ARBA" id="ARBA00022527"/>
    </source>
</evidence>
<evidence type="ECO:0000256" key="8">
    <source>
        <dbReference type="SAM" id="MobiDB-lite"/>
    </source>
</evidence>
<evidence type="ECO:0000259" key="9">
    <source>
        <dbReference type="PROSITE" id="PS50011"/>
    </source>
</evidence>
<evidence type="ECO:0000256" key="3">
    <source>
        <dbReference type="ARBA" id="ARBA00022679"/>
    </source>
</evidence>
<name>A0A2U1LN01_ARTAN</name>
<dbReference type="PROSITE" id="PS00108">
    <property type="entry name" value="PROTEIN_KINASE_ST"/>
    <property type="match status" value="1"/>
</dbReference>
<keyword evidence="5 10" id="KW-0418">Kinase</keyword>
<evidence type="ECO:0000256" key="4">
    <source>
        <dbReference type="ARBA" id="ARBA00022741"/>
    </source>
</evidence>
<keyword evidence="11" id="KW-1185">Reference proteome</keyword>
<evidence type="ECO:0000256" key="1">
    <source>
        <dbReference type="ARBA" id="ARBA00006485"/>
    </source>
</evidence>
<dbReference type="PROSITE" id="PS50011">
    <property type="entry name" value="PROTEIN_KINASE_DOM"/>
    <property type="match status" value="1"/>
</dbReference>
<dbReference type="EMBL" id="PKPP01008560">
    <property type="protein sequence ID" value="PWA50379.1"/>
    <property type="molecule type" value="Genomic_DNA"/>
</dbReference>
<dbReference type="Proteomes" id="UP000245207">
    <property type="component" value="Unassembled WGS sequence"/>
</dbReference>
<keyword evidence="2" id="KW-0723">Serine/threonine-protein kinase</keyword>
<comment type="caution">
    <text evidence="10">The sequence shown here is derived from an EMBL/GenBank/DDBJ whole genome shotgun (WGS) entry which is preliminary data.</text>
</comment>
<dbReference type="InterPro" id="IPR011009">
    <property type="entry name" value="Kinase-like_dom_sf"/>
</dbReference>
<proteinExistence type="inferred from homology"/>
<dbReference type="Gene3D" id="3.30.200.20">
    <property type="entry name" value="Phosphorylase Kinase, domain 1"/>
    <property type="match status" value="1"/>
</dbReference>
<dbReference type="Gene3D" id="1.10.510.10">
    <property type="entry name" value="Transferase(Phosphotransferase) domain 1"/>
    <property type="match status" value="1"/>
</dbReference>
<feature type="compositionally biased region" description="Basic and acidic residues" evidence="8">
    <location>
        <begin position="29"/>
        <end position="38"/>
    </location>
</feature>
<keyword evidence="4 7" id="KW-0547">Nucleotide-binding</keyword>
<accession>A0A2U1LN01</accession>
<feature type="compositionally biased region" description="Polar residues" evidence="8">
    <location>
        <begin position="1"/>
        <end position="12"/>
    </location>
</feature>
<dbReference type="FunFam" id="3.30.200.20:FF:000021">
    <property type="entry name" value="probable serine/threonine-protein kinase At1g54610"/>
    <property type="match status" value="1"/>
</dbReference>
<comment type="similarity">
    <text evidence="1">Belongs to the protein kinase superfamily. CMGC Ser/Thr protein kinase family. CDC2/CDKX subfamily.</text>
</comment>
<dbReference type="GO" id="GO:0005524">
    <property type="term" value="F:ATP binding"/>
    <property type="evidence" value="ECO:0007669"/>
    <property type="project" value="UniProtKB-UniRule"/>
</dbReference>
<dbReference type="InterPro" id="IPR008271">
    <property type="entry name" value="Ser/Thr_kinase_AS"/>
</dbReference>
<dbReference type="SUPFAM" id="SSF56112">
    <property type="entry name" value="Protein kinase-like (PK-like)"/>
    <property type="match status" value="1"/>
</dbReference>
<dbReference type="OrthoDB" id="28397at2759"/>
<dbReference type="FunFam" id="1.10.510.10:FF:000043">
    <property type="entry name" value="probable serine/threonine-protein kinase At1g54610"/>
    <property type="match status" value="1"/>
</dbReference>
<dbReference type="InterPro" id="IPR050108">
    <property type="entry name" value="CDK"/>
</dbReference>
<dbReference type="Pfam" id="PF00069">
    <property type="entry name" value="Pkinase"/>
    <property type="match status" value="1"/>
</dbReference>
<keyword evidence="6 7" id="KW-0067">ATP-binding</keyword>
<feature type="binding site" evidence="7">
    <location>
        <position position="163"/>
    </location>
    <ligand>
        <name>ATP</name>
        <dbReference type="ChEBI" id="CHEBI:30616"/>
    </ligand>
</feature>
<dbReference type="GO" id="GO:0000307">
    <property type="term" value="C:cyclin-dependent protein kinase holoenzyme complex"/>
    <property type="evidence" value="ECO:0007669"/>
    <property type="project" value="TreeGrafter"/>
</dbReference>
<feature type="region of interest" description="Disordered" evidence="8">
    <location>
        <begin position="447"/>
        <end position="469"/>
    </location>
</feature>